<evidence type="ECO:0000313" key="3">
    <source>
        <dbReference type="Proteomes" id="UP000230069"/>
    </source>
</evidence>
<organism evidence="2 3">
    <name type="scientific">Aquilegia coerulea</name>
    <name type="common">Rocky mountain columbine</name>
    <dbReference type="NCBI Taxonomy" id="218851"/>
    <lineage>
        <taxon>Eukaryota</taxon>
        <taxon>Viridiplantae</taxon>
        <taxon>Streptophyta</taxon>
        <taxon>Embryophyta</taxon>
        <taxon>Tracheophyta</taxon>
        <taxon>Spermatophyta</taxon>
        <taxon>Magnoliopsida</taxon>
        <taxon>Ranunculales</taxon>
        <taxon>Ranunculaceae</taxon>
        <taxon>Thalictroideae</taxon>
        <taxon>Aquilegia</taxon>
    </lineage>
</organism>
<keyword evidence="1" id="KW-0812">Transmembrane</keyword>
<keyword evidence="3" id="KW-1185">Reference proteome</keyword>
<feature type="transmembrane region" description="Helical" evidence="1">
    <location>
        <begin position="7"/>
        <end position="30"/>
    </location>
</feature>
<reference evidence="2 3" key="1">
    <citation type="submission" date="2017-09" db="EMBL/GenBank/DDBJ databases">
        <title>WGS assembly of Aquilegia coerulea Goldsmith.</title>
        <authorList>
            <person name="Hodges S."/>
            <person name="Kramer E."/>
            <person name="Nordborg M."/>
            <person name="Tomkins J."/>
            <person name="Borevitz J."/>
            <person name="Derieg N."/>
            <person name="Yan J."/>
            <person name="Mihaltcheva S."/>
            <person name="Hayes R.D."/>
            <person name="Rokhsar D."/>
        </authorList>
    </citation>
    <scope>NUCLEOTIDE SEQUENCE [LARGE SCALE GENOMIC DNA]</scope>
    <source>
        <strain evidence="3">cv. Goldsmith</strain>
    </source>
</reference>
<gene>
    <name evidence="2" type="ORF">AQUCO_04700039v1</name>
</gene>
<keyword evidence="1" id="KW-1133">Transmembrane helix</keyword>
<dbReference type="InParanoid" id="A0A2G5CKV2"/>
<evidence type="ECO:0000313" key="2">
    <source>
        <dbReference type="EMBL" id="PIA31901.1"/>
    </source>
</evidence>
<dbReference type="EMBL" id="KZ305064">
    <property type="protein sequence ID" value="PIA31901.1"/>
    <property type="molecule type" value="Genomic_DNA"/>
</dbReference>
<name>A0A2G5CKV2_AQUCA</name>
<protein>
    <submittedName>
        <fullName evidence="2">Uncharacterized protein</fullName>
    </submittedName>
</protein>
<sequence length="87" mass="10140">MNTLFRVMYLLVAYNILCSYIYQSTTYVWIVTRFRFSYWDLFFKKLKGSSCFSSSTSISSETASMSLIPHYHILKSTSQAPKGLIRI</sequence>
<evidence type="ECO:0000256" key="1">
    <source>
        <dbReference type="SAM" id="Phobius"/>
    </source>
</evidence>
<proteinExistence type="predicted"/>
<dbReference type="Proteomes" id="UP000230069">
    <property type="component" value="Unassembled WGS sequence"/>
</dbReference>
<keyword evidence="1" id="KW-0472">Membrane</keyword>
<dbReference type="AlphaFoldDB" id="A0A2G5CKV2"/>
<accession>A0A2G5CKV2</accession>